<organism evidence="1 2">
    <name type="scientific">Paramuricea clavata</name>
    <name type="common">Red gorgonian</name>
    <name type="synonym">Violescent sea-whip</name>
    <dbReference type="NCBI Taxonomy" id="317549"/>
    <lineage>
        <taxon>Eukaryota</taxon>
        <taxon>Metazoa</taxon>
        <taxon>Cnidaria</taxon>
        <taxon>Anthozoa</taxon>
        <taxon>Octocorallia</taxon>
        <taxon>Malacalcyonacea</taxon>
        <taxon>Plexauridae</taxon>
        <taxon>Paramuricea</taxon>
    </lineage>
</organism>
<comment type="caution">
    <text evidence="1">The sequence shown here is derived from an EMBL/GenBank/DDBJ whole genome shotgun (WGS) entry which is preliminary data.</text>
</comment>
<dbReference type="EMBL" id="CACRXK020002152">
    <property type="protein sequence ID" value="CAB3992924.1"/>
    <property type="molecule type" value="Genomic_DNA"/>
</dbReference>
<evidence type="ECO:0000313" key="2">
    <source>
        <dbReference type="Proteomes" id="UP001152795"/>
    </source>
</evidence>
<dbReference type="AlphaFoldDB" id="A0A6S7GHK5"/>
<keyword evidence="2" id="KW-1185">Reference proteome</keyword>
<dbReference type="Proteomes" id="UP001152795">
    <property type="component" value="Unassembled WGS sequence"/>
</dbReference>
<accession>A0A6S7GHK5</accession>
<sequence>MVRRYLKEKFPTIASAEEAYGISYFGEKFFASNQVSNLQAPDDYKSWCQSMYALFGNKWASMHLGPMWSYELEREHVSVTNDSSLSLDIISQALQETFGDDSDVVSMENPLPVLKNVQDTSIADDVAKSGRAIKGDPLKAKINIAGPSSQTIRRMTENNDYSKGTEIQTSALKFLHNAYPNGRWWLKADGTDIQEGLRESMRNEWSGDVDLGDGKLGIKYSKYLEYLKLVSNIGLKDRASSDNIKEDLQQMCSKLSTESEFLTNGHADAKKDYMSVQDMANSTEKALFACAWNVEEFRITSKTRVAASHILIFMVSDELRNFKPYAIPVRVLKYSSLTDKNARDLKEELKTAMEDIGMVTVGFVTDGEFNSLRTQGKYRPVSVIQLIMDAKNEARAIPAKEIEKFFKSVKKEGVVLPVKGHNAIRFADVQWLAEYMNGEPKVSFLNAIRILCRKHFPFFYDPHPWVAEVSERTGEPQQEREDHNHVLKRIAGSLRKRHIPNVDLQAFVKAMNNAETGLTYTALTGKRKQSVGDTEKLLSPAVAKWLKANGFLNEGRFVEIVSNWHKASDGRGLTETDHLSEELEDSLEKLWLH</sequence>
<evidence type="ECO:0000313" key="1">
    <source>
        <dbReference type="EMBL" id="CAB3992924.1"/>
    </source>
</evidence>
<dbReference type="OrthoDB" id="5975233at2759"/>
<reference evidence="1" key="1">
    <citation type="submission" date="2020-04" db="EMBL/GenBank/DDBJ databases">
        <authorList>
            <person name="Alioto T."/>
            <person name="Alioto T."/>
            <person name="Gomez Garrido J."/>
        </authorList>
    </citation>
    <scope>NUCLEOTIDE SEQUENCE</scope>
    <source>
        <strain evidence="1">A484AB</strain>
    </source>
</reference>
<protein>
    <submittedName>
        <fullName evidence="1">Uncharacterized protein</fullName>
    </submittedName>
</protein>
<name>A0A6S7GHK5_PARCT</name>
<gene>
    <name evidence="1" type="ORF">PACLA_8A000528</name>
</gene>
<proteinExistence type="predicted"/>